<evidence type="ECO:0000256" key="2">
    <source>
        <dbReference type="ARBA" id="ARBA00022525"/>
    </source>
</evidence>
<gene>
    <name evidence="4" type="ORF">glysoja_045936</name>
</gene>
<keyword evidence="3" id="KW-0732">Signal</keyword>
<dbReference type="AlphaFoldDB" id="A0A0B2Q114"/>
<proteinExistence type="predicted"/>
<organism evidence="4">
    <name type="scientific">Glycine soja</name>
    <name type="common">Wild soybean</name>
    <dbReference type="NCBI Taxonomy" id="3848"/>
    <lineage>
        <taxon>Eukaryota</taxon>
        <taxon>Viridiplantae</taxon>
        <taxon>Streptophyta</taxon>
        <taxon>Embryophyta</taxon>
        <taxon>Tracheophyta</taxon>
        <taxon>Spermatophyta</taxon>
        <taxon>Magnoliopsida</taxon>
        <taxon>eudicotyledons</taxon>
        <taxon>Gunneridae</taxon>
        <taxon>Pentapetalae</taxon>
        <taxon>rosids</taxon>
        <taxon>fabids</taxon>
        <taxon>Fabales</taxon>
        <taxon>Fabaceae</taxon>
        <taxon>Papilionoideae</taxon>
        <taxon>50 kb inversion clade</taxon>
        <taxon>NPAAA clade</taxon>
        <taxon>indigoferoid/millettioid clade</taxon>
        <taxon>Phaseoleae</taxon>
        <taxon>Glycine</taxon>
        <taxon>Glycine subgen. Soja</taxon>
    </lineage>
</organism>
<protein>
    <submittedName>
        <fullName evidence="4">Uncharacterized protein</fullName>
    </submittedName>
</protein>
<reference evidence="4" key="1">
    <citation type="submission" date="2014-07" db="EMBL/GenBank/DDBJ databases">
        <title>Identification of a novel salt tolerance gene in wild soybean by whole-genome sequencing.</title>
        <authorList>
            <person name="Lam H.-M."/>
            <person name="Qi X."/>
            <person name="Li M.-W."/>
            <person name="Liu X."/>
            <person name="Xie M."/>
            <person name="Ni M."/>
            <person name="Xu X."/>
        </authorList>
    </citation>
    <scope>NUCLEOTIDE SEQUENCE [LARGE SCALE GENOMIC DNA]</scope>
    <source>
        <tissue evidence="4">Root</tissue>
    </source>
</reference>
<keyword evidence="2" id="KW-0964">Secreted</keyword>
<sequence>MEVALQYLSNDTPVVALSTGWFNNRSRCLHNITISANGKTGWPWWSYVTKTMIINNIVDASKAVWKILGVPHDQ</sequence>
<dbReference type="PANTHER" id="PTHR33191">
    <property type="entry name" value="RIPENING-RELATED PROTEIN 2-RELATED"/>
    <property type="match status" value="1"/>
</dbReference>
<comment type="subcellular location">
    <subcellularLocation>
        <location evidence="1">Secreted</location>
    </subcellularLocation>
</comment>
<dbReference type="GO" id="GO:0005576">
    <property type="term" value="C:extracellular region"/>
    <property type="evidence" value="ECO:0007669"/>
    <property type="project" value="UniProtKB-SubCell"/>
</dbReference>
<dbReference type="InterPro" id="IPR039271">
    <property type="entry name" value="Kiwellin-like"/>
</dbReference>
<dbReference type="Proteomes" id="UP000053555">
    <property type="component" value="Unassembled WGS sequence"/>
</dbReference>
<dbReference type="PANTHER" id="PTHR33191:SF58">
    <property type="entry name" value="RIPENING-RELATED PROTEIN 1"/>
    <property type="match status" value="1"/>
</dbReference>
<dbReference type="EMBL" id="KN661201">
    <property type="protein sequence ID" value="KHN15246.1"/>
    <property type="molecule type" value="Genomic_DNA"/>
</dbReference>
<evidence type="ECO:0000256" key="1">
    <source>
        <dbReference type="ARBA" id="ARBA00004613"/>
    </source>
</evidence>
<accession>A0A0B2Q114</accession>
<name>A0A0B2Q114_GLYSO</name>
<evidence type="ECO:0000256" key="3">
    <source>
        <dbReference type="ARBA" id="ARBA00022729"/>
    </source>
</evidence>
<evidence type="ECO:0000313" key="4">
    <source>
        <dbReference type="EMBL" id="KHN15246.1"/>
    </source>
</evidence>